<gene>
    <name evidence="3" type="ORF">ISF6_5385</name>
</gene>
<dbReference type="InterPro" id="IPR050611">
    <property type="entry name" value="ABCF"/>
</dbReference>
<reference evidence="4" key="1">
    <citation type="submission" date="2015-07" db="EMBL/GenBank/DDBJ databases">
        <title>Discovery of a poly(ethylene terephthalate assimilation.</title>
        <authorList>
            <person name="Yoshida S."/>
            <person name="Hiraga K."/>
            <person name="Takehana T."/>
            <person name="Taniguchi I."/>
            <person name="Yamaji H."/>
            <person name="Maeda Y."/>
            <person name="Toyohara K."/>
            <person name="Miyamoto K."/>
            <person name="Kimura Y."/>
            <person name="Oda K."/>
        </authorList>
    </citation>
    <scope>NUCLEOTIDE SEQUENCE [LARGE SCALE GENOMIC DNA]</scope>
    <source>
        <strain evidence="4">NBRC 110686 / TISTR 2288 / 201-F6</strain>
    </source>
</reference>
<dbReference type="PANTHER" id="PTHR19211">
    <property type="entry name" value="ATP-BINDING TRANSPORT PROTEIN-RELATED"/>
    <property type="match status" value="1"/>
</dbReference>
<keyword evidence="1" id="KW-0677">Repeat</keyword>
<dbReference type="PANTHER" id="PTHR19211:SF14">
    <property type="entry name" value="ATP-BINDING CASSETTE SUB-FAMILY F MEMBER 1"/>
    <property type="match status" value="1"/>
</dbReference>
<dbReference type="EMBL" id="BBYR01000009">
    <property type="protein sequence ID" value="GAP34677.1"/>
    <property type="molecule type" value="Genomic_DNA"/>
</dbReference>
<comment type="caution">
    <text evidence="3">The sequence shown here is derived from an EMBL/GenBank/DDBJ whole genome shotgun (WGS) entry which is preliminary data.</text>
</comment>
<dbReference type="SUPFAM" id="SSF52540">
    <property type="entry name" value="P-loop containing nucleoside triphosphate hydrolases"/>
    <property type="match status" value="1"/>
</dbReference>
<protein>
    <recommendedName>
        <fullName evidence="2">ABC transporter domain-containing protein</fullName>
    </recommendedName>
</protein>
<proteinExistence type="predicted"/>
<evidence type="ECO:0000313" key="4">
    <source>
        <dbReference type="Proteomes" id="UP000037660"/>
    </source>
</evidence>
<reference evidence="3 4" key="2">
    <citation type="journal article" date="2016" name="Science">
        <title>A bacterium that degrades and assimilates poly(ethylene terephthalate).</title>
        <authorList>
            <person name="Yoshida S."/>
            <person name="Hiraga K."/>
            <person name="Takehana T."/>
            <person name="Taniguchi I."/>
            <person name="Yamaji H."/>
            <person name="Maeda Y."/>
            <person name="Toyohara K."/>
            <person name="Miyamoto K."/>
            <person name="Kimura Y."/>
            <person name="Oda K."/>
        </authorList>
    </citation>
    <scope>NUCLEOTIDE SEQUENCE [LARGE SCALE GENOMIC DNA]</scope>
    <source>
        <strain evidence="4">NBRC 110686 / TISTR 2288 / 201-F6</strain>
    </source>
</reference>
<dbReference type="STRING" id="1547922.ISF6_5385"/>
<dbReference type="InterPro" id="IPR003439">
    <property type="entry name" value="ABC_transporter-like_ATP-bd"/>
</dbReference>
<evidence type="ECO:0000259" key="2">
    <source>
        <dbReference type="Pfam" id="PF00005"/>
    </source>
</evidence>
<evidence type="ECO:0000256" key="1">
    <source>
        <dbReference type="ARBA" id="ARBA00022737"/>
    </source>
</evidence>
<dbReference type="Proteomes" id="UP000037660">
    <property type="component" value="Unassembled WGS sequence"/>
</dbReference>
<keyword evidence="4" id="KW-1185">Reference proteome</keyword>
<organism evidence="3 4">
    <name type="scientific">Piscinibacter sakaiensis</name>
    <name type="common">Ideonella sakaiensis</name>
    <dbReference type="NCBI Taxonomy" id="1547922"/>
    <lineage>
        <taxon>Bacteria</taxon>
        <taxon>Pseudomonadati</taxon>
        <taxon>Pseudomonadota</taxon>
        <taxon>Betaproteobacteria</taxon>
        <taxon>Burkholderiales</taxon>
        <taxon>Sphaerotilaceae</taxon>
        <taxon>Piscinibacter</taxon>
    </lineage>
</organism>
<dbReference type="GO" id="GO:0016887">
    <property type="term" value="F:ATP hydrolysis activity"/>
    <property type="evidence" value="ECO:0007669"/>
    <property type="project" value="InterPro"/>
</dbReference>
<dbReference type="AlphaFoldDB" id="A0A0K8NWA8"/>
<dbReference type="GO" id="GO:0005524">
    <property type="term" value="F:ATP binding"/>
    <property type="evidence" value="ECO:0007669"/>
    <property type="project" value="InterPro"/>
</dbReference>
<dbReference type="Gene3D" id="3.40.50.300">
    <property type="entry name" value="P-loop containing nucleotide triphosphate hydrolases"/>
    <property type="match status" value="1"/>
</dbReference>
<feature type="domain" description="ABC transporter" evidence="2">
    <location>
        <begin position="44"/>
        <end position="160"/>
    </location>
</feature>
<dbReference type="Pfam" id="PF00005">
    <property type="entry name" value="ABC_tran"/>
    <property type="match status" value="1"/>
</dbReference>
<accession>A0A0K8NWA8</accession>
<sequence length="205" mass="21972">MPADPPPILQVQDLRLAHPGQPPLFDGLSFELPPGLTRLDAERGKTSLLRALAGTLPATGGFRLDGRSWLPGEGAGSVAAIDPRDPAWDPLTPDALAERLRPRLPRWQPADWERHLARFGLHEHRAKTLGMLSTGSRRKVALAATLAGGARLNLLDEATAGLDRPSLDALEEALAAEAARGDRAWLLAAAWGLEDRLPWAGVLAP</sequence>
<evidence type="ECO:0000313" key="3">
    <source>
        <dbReference type="EMBL" id="GAP34677.1"/>
    </source>
</evidence>
<dbReference type="InterPro" id="IPR027417">
    <property type="entry name" value="P-loop_NTPase"/>
</dbReference>
<dbReference type="RefSeq" id="WP_054018798.1">
    <property type="nucleotide sequence ID" value="NZ_BBYR01000009.1"/>
</dbReference>
<name>A0A0K8NWA8_PISS1</name>